<evidence type="ECO:0000313" key="3">
    <source>
        <dbReference type="Proteomes" id="UP001195769"/>
    </source>
</evidence>
<organism evidence="2 3">
    <name type="scientific">Suillus fuscotomentosus</name>
    <dbReference type="NCBI Taxonomy" id="1912939"/>
    <lineage>
        <taxon>Eukaryota</taxon>
        <taxon>Fungi</taxon>
        <taxon>Dikarya</taxon>
        <taxon>Basidiomycota</taxon>
        <taxon>Agaricomycotina</taxon>
        <taxon>Agaricomycetes</taxon>
        <taxon>Agaricomycetidae</taxon>
        <taxon>Boletales</taxon>
        <taxon>Suillineae</taxon>
        <taxon>Suillaceae</taxon>
        <taxon>Suillus</taxon>
    </lineage>
</organism>
<gene>
    <name evidence="2" type="ORF">F5891DRAFT_986183</name>
</gene>
<evidence type="ECO:0000313" key="2">
    <source>
        <dbReference type="EMBL" id="KAG1893118.1"/>
    </source>
</evidence>
<dbReference type="EMBL" id="JABBWK010000108">
    <property type="protein sequence ID" value="KAG1893118.1"/>
    <property type="molecule type" value="Genomic_DNA"/>
</dbReference>
<feature type="region of interest" description="Disordered" evidence="1">
    <location>
        <begin position="1"/>
        <end position="24"/>
    </location>
</feature>
<name>A0AAD4DUK0_9AGAM</name>
<feature type="compositionally biased region" description="Polar residues" evidence="1">
    <location>
        <begin position="8"/>
        <end position="24"/>
    </location>
</feature>
<comment type="caution">
    <text evidence="2">The sequence shown here is derived from an EMBL/GenBank/DDBJ whole genome shotgun (WGS) entry which is preliminary data.</text>
</comment>
<dbReference type="GeneID" id="64672012"/>
<protein>
    <submittedName>
        <fullName evidence="2">Uncharacterized protein</fullName>
    </submittedName>
</protein>
<dbReference type="AlphaFoldDB" id="A0AAD4DUK0"/>
<dbReference type="RefSeq" id="XP_041218694.1">
    <property type="nucleotide sequence ID" value="XM_041377714.1"/>
</dbReference>
<evidence type="ECO:0000256" key="1">
    <source>
        <dbReference type="SAM" id="MobiDB-lite"/>
    </source>
</evidence>
<proteinExistence type="predicted"/>
<dbReference type="Proteomes" id="UP001195769">
    <property type="component" value="Unassembled WGS sequence"/>
</dbReference>
<accession>A0AAD4DUK0</accession>
<keyword evidence="3" id="KW-1185">Reference proteome</keyword>
<feature type="region of interest" description="Disordered" evidence="1">
    <location>
        <begin position="345"/>
        <end position="385"/>
    </location>
</feature>
<reference evidence="2" key="1">
    <citation type="journal article" date="2020" name="New Phytol.">
        <title>Comparative genomics reveals dynamic genome evolution in host specialist ectomycorrhizal fungi.</title>
        <authorList>
            <person name="Lofgren L.A."/>
            <person name="Nguyen N.H."/>
            <person name="Vilgalys R."/>
            <person name="Ruytinx J."/>
            <person name="Liao H.L."/>
            <person name="Branco S."/>
            <person name="Kuo A."/>
            <person name="LaButti K."/>
            <person name="Lipzen A."/>
            <person name="Andreopoulos W."/>
            <person name="Pangilinan J."/>
            <person name="Riley R."/>
            <person name="Hundley H."/>
            <person name="Na H."/>
            <person name="Barry K."/>
            <person name="Grigoriev I.V."/>
            <person name="Stajich J.E."/>
            <person name="Kennedy P.G."/>
        </authorList>
    </citation>
    <scope>NUCLEOTIDE SEQUENCE</scope>
    <source>
        <strain evidence="2">FC203</strain>
    </source>
</reference>
<sequence length="448" mass="50055">MPPPLSRRVQSNNCKTRKTTMQCKGTSLATSRPRLVKRATAARVPVAAVPPSKPATLHQKLHGFHIEPPLVKEHEPEIPKKDVLRGQIIAFLRGEGQSESTNADYKTFSDVSIDDCDLILEAIAEDDNHQFNRYKISYSPSSKQLVATLPTPIHKNLLKPLGLGEAGSTEKSLGTSDALVEFHDEDRGRVQLWGTEVTFSQTRDAAIAKLQCSVTLNPHMRAVTLFDILENHRHSPPTESSDAFRKLSKKKKVASYHKWLQKDDSPVFGPVTGFTHTWVLSLTVVVSTWLHPDDGPFDLYDHNPRYFATAMSFPPSSGLENLQHLFHRTFASLRDATISYMEEVMAEEDSSVSSDNSDTEDESSVEDKSNIAEVSSEGTGESPDPFELAHAWVPPISPIDWKAIMKQLWNAARQTGYTRYSTWHENLIKRTAEEAEISPRASKRAKCS</sequence>